<dbReference type="GO" id="GO:0009886">
    <property type="term" value="P:post-embryonic animal morphogenesis"/>
    <property type="evidence" value="ECO:0007669"/>
    <property type="project" value="UniProtKB-ARBA"/>
</dbReference>
<evidence type="ECO:0000256" key="1">
    <source>
        <dbReference type="ARBA" id="ARBA00004141"/>
    </source>
</evidence>
<dbReference type="PANTHER" id="PTHR11475:SF144">
    <property type="entry name" value="NAD(P)H OXIDASE (H2O2-FORMING)"/>
    <property type="match status" value="1"/>
</dbReference>
<sequence>MREMITSLEKRSKHFDICKIHYSMRNFSMEILALESHSHLIRRAPPAYSDGVYMLSGQNRPSPRKLSRLFMKGIDGLASLTNRTALLAFFGQLVTSEVEQNGFMSGLGGSDGFIWAFQVVMASESGCPIEMHHIEIEKCDEMYDKECKGNRYIPFHRASYDRETGQSPNSPREQVNRASSWIDGSFIYSSSEPWTNAMRSFVNGSFLTDATGKMPLRNYKKVPLFNSPAPHMMKMQSTEKLFMLGDPRTNQNPALLTLGILFFRWHNVMAERIQRTNPAWSDEDVFQKARRVVVATLQNIVLYEYLPAFLGEALPQYTGYQQNVHPGITHVFQSAAFRFGHSLIPPGLYRRDSKCNFKKTPMGHLALRLCSTWWDSNEVLTNNSIEELLMGMASQLAEKEDSVLCSDVRDKLFGPMEFSRRDLGALNIMRGRDNGLPDYNTVRAFYGLSRRSNWTEINPALFKEKPQLLDTLANVYANNIDNVDVYVGGMLESLGHPGELFRTVIKEQFVRLRDSDRFWFENEANGVFTKLEIEEMRKVSLWDVIVNSTFITPGAIQRSVFFWNDGDPCAQPMQLNGNELVYIYACVFLGFVPIVCAGAGYGVVKLQNRRRRRLKIKQQELQTKNCKLAVETMMVHEWLHANHKRLVKIKFGPEAVVHIIGRKGESLRVVNFKNIESVVVEESLDVTSVKKPMILVHVQRDHDLVLEFESVGSKKKFISKLELFLNSNKKSLLLTQVVREIMLAKAETKQRREKKLEHFFREAYALTFGLRPGEKRRGSNDTTDGEESMYNDCIQWLADYSFMAEHTDLRHIMGVGIAITRGSAASLSFCYSILLLTMSRNLITKLKEFSIQQYIPLDANIQFHKIAACTALFFSVLHTVGHIVNFYHVSTQPVENLKCLTSEIRFPSDYKPGISFWLFQTLTGLSGVLLFVIMCVIIVFAHPTIRKKAYKFFWFTHSLYVLLYALCLVHGLARLTGAPRFWMFFLGPGIVFTLDKVVSMRTRYIPLDVLETELLPSDVIKIKFYRPPNLKYLSGQWVRLACTAFKDREFHSFTLTSAPHENFLSCHIKAQGPWTWKLRNYFDPCNYNLEDQPKILLEGPFGGGNQDWYKFEVAVMVGGGIGVTPYASILNDLVYFLWICPSHKHFEWFIDVLRDVEKKDVTNVLEIHIFITQFFHKFDLRTTMLYICENHFQRLSKTSIFTGLKAVNHFGRPDMTSFLKFVQKRHSYVSKIGVFSCGPRPLTKSVMSACDEVNMGRKLPYFIHHFENFG</sequence>
<dbReference type="Pfam" id="PF01794">
    <property type="entry name" value="Ferric_reduct"/>
    <property type="match status" value="1"/>
</dbReference>
<comment type="catalytic activity">
    <reaction evidence="18">
        <text>NADPH + O2 + H(+) = H2O2 + NADP(+)</text>
        <dbReference type="Rhea" id="RHEA:11260"/>
        <dbReference type="ChEBI" id="CHEBI:15378"/>
        <dbReference type="ChEBI" id="CHEBI:15379"/>
        <dbReference type="ChEBI" id="CHEBI:16240"/>
        <dbReference type="ChEBI" id="CHEBI:57783"/>
        <dbReference type="ChEBI" id="CHEBI:58349"/>
        <dbReference type="EC" id="1.6.3.1"/>
    </reaction>
</comment>
<dbReference type="HOGENOM" id="CLU_004482_1_0_1"/>
<dbReference type="CDD" id="cd06186">
    <property type="entry name" value="NOX_Duox_like_FAD_NADP"/>
    <property type="match status" value="1"/>
</dbReference>
<keyword evidence="4" id="KW-0575">Peroxidase</keyword>
<keyword evidence="16" id="KW-0376">Hydrogen peroxide</keyword>
<dbReference type="InterPro" id="IPR019791">
    <property type="entry name" value="Haem_peroxidase_animal"/>
</dbReference>
<organism evidence="20">
    <name type="scientific">Dendroctonus ponderosae</name>
    <name type="common">Mountain pine beetle</name>
    <dbReference type="NCBI Taxonomy" id="77166"/>
    <lineage>
        <taxon>Eukaryota</taxon>
        <taxon>Metazoa</taxon>
        <taxon>Ecdysozoa</taxon>
        <taxon>Arthropoda</taxon>
        <taxon>Hexapoda</taxon>
        <taxon>Insecta</taxon>
        <taxon>Pterygota</taxon>
        <taxon>Neoptera</taxon>
        <taxon>Endopterygota</taxon>
        <taxon>Coleoptera</taxon>
        <taxon>Polyphaga</taxon>
        <taxon>Cucujiformia</taxon>
        <taxon>Curculionidae</taxon>
        <taxon>Scolytinae</taxon>
        <taxon>Dendroctonus</taxon>
    </lineage>
</organism>
<dbReference type="GO" id="GO:0042303">
    <property type="term" value="P:molting cycle"/>
    <property type="evidence" value="ECO:0007669"/>
    <property type="project" value="UniProtKB-ARBA"/>
</dbReference>
<feature type="domain" description="FAD-binding FR-type" evidence="19">
    <location>
        <begin position="1002"/>
        <end position="1107"/>
    </location>
</feature>
<evidence type="ECO:0000256" key="4">
    <source>
        <dbReference type="ARBA" id="ARBA00022559"/>
    </source>
</evidence>
<dbReference type="Pfam" id="PF03098">
    <property type="entry name" value="An_peroxidase"/>
    <property type="match status" value="1"/>
</dbReference>
<dbReference type="Gene3D" id="2.40.30.10">
    <property type="entry name" value="Translation factors"/>
    <property type="match status" value="1"/>
</dbReference>
<dbReference type="CDD" id="cd09820">
    <property type="entry name" value="dual_peroxidase_like"/>
    <property type="match status" value="1"/>
</dbReference>
<dbReference type="GO" id="GO:0004601">
    <property type="term" value="F:peroxidase activity"/>
    <property type="evidence" value="ECO:0007669"/>
    <property type="project" value="UniProtKB-KW"/>
</dbReference>
<dbReference type="InterPro" id="IPR034821">
    <property type="entry name" value="DUOX_peroxidase"/>
</dbReference>
<evidence type="ECO:0000256" key="5">
    <source>
        <dbReference type="ARBA" id="ARBA00022630"/>
    </source>
</evidence>
<dbReference type="FunFam" id="2.40.30.10:FF:000059">
    <property type="entry name" value="dual oxidase isoform X1"/>
    <property type="match status" value="1"/>
</dbReference>
<dbReference type="PANTHER" id="PTHR11475">
    <property type="entry name" value="OXIDASE/PEROXIDASE"/>
    <property type="match status" value="1"/>
</dbReference>
<evidence type="ECO:0000259" key="19">
    <source>
        <dbReference type="PROSITE" id="PS51384"/>
    </source>
</evidence>
<evidence type="ECO:0000256" key="15">
    <source>
        <dbReference type="ARBA" id="ARBA00023180"/>
    </source>
</evidence>
<dbReference type="GO" id="GO:0016174">
    <property type="term" value="F:NAD(P)H oxidase H2O2-forming activity"/>
    <property type="evidence" value="ECO:0007669"/>
    <property type="project" value="UniProtKB-EC"/>
</dbReference>
<dbReference type="InterPro" id="IPR039261">
    <property type="entry name" value="FNR_nucleotide-bd"/>
</dbReference>
<dbReference type="InterPro" id="IPR037120">
    <property type="entry name" value="Haem_peroxidase_sf_animal"/>
</dbReference>
<dbReference type="GO" id="GO:0020037">
    <property type="term" value="F:heme binding"/>
    <property type="evidence" value="ECO:0007669"/>
    <property type="project" value="InterPro"/>
</dbReference>
<dbReference type="Pfam" id="PF08022">
    <property type="entry name" value="FAD_binding_8"/>
    <property type="match status" value="1"/>
</dbReference>
<dbReference type="SUPFAM" id="SSF48113">
    <property type="entry name" value="Heme-dependent peroxidases"/>
    <property type="match status" value="1"/>
</dbReference>
<dbReference type="OMA" id="QRYDYFE"/>
<keyword evidence="5" id="KW-0285">Flavoprotein</keyword>
<evidence type="ECO:0000256" key="10">
    <source>
        <dbReference type="ARBA" id="ARBA00022837"/>
    </source>
</evidence>
<dbReference type="FunFam" id="3.40.50.80:FF:000020">
    <property type="entry name" value="Dual oxidase 1"/>
    <property type="match status" value="1"/>
</dbReference>
<evidence type="ECO:0000256" key="9">
    <source>
        <dbReference type="ARBA" id="ARBA00022827"/>
    </source>
</evidence>
<dbReference type="FunFam" id="1.10.640.10:FF:000004">
    <property type="entry name" value="Dual oxidase 2"/>
    <property type="match status" value="1"/>
</dbReference>
<dbReference type="SUPFAM" id="SSF63380">
    <property type="entry name" value="Riboflavin synthase domain-like"/>
    <property type="match status" value="1"/>
</dbReference>
<accession>N6U4Z3</accession>
<dbReference type="OrthoDB" id="6019201at2759"/>
<evidence type="ECO:0000256" key="8">
    <source>
        <dbReference type="ARBA" id="ARBA00022737"/>
    </source>
</evidence>
<feature type="non-terminal residue" evidence="20">
    <location>
        <position position="1"/>
    </location>
</feature>
<dbReference type="PROSITE" id="PS51384">
    <property type="entry name" value="FAD_FR"/>
    <property type="match status" value="1"/>
</dbReference>
<keyword evidence="7" id="KW-0479">Metal-binding</keyword>
<proteinExistence type="inferred from homology"/>
<dbReference type="GO" id="GO:0042744">
    <property type="term" value="P:hydrogen peroxide catabolic process"/>
    <property type="evidence" value="ECO:0007669"/>
    <property type="project" value="UniProtKB-KW"/>
</dbReference>
<comment type="similarity">
    <text evidence="2">In the N-terminal section; belongs to the peroxidase family.</text>
</comment>
<keyword evidence="15" id="KW-0325">Glycoprotein</keyword>
<keyword evidence="14" id="KW-0472">Membrane</keyword>
<keyword evidence="8" id="KW-0677">Repeat</keyword>
<dbReference type="EMBL" id="KB741156">
    <property type="protein sequence ID" value="ENN73632.1"/>
    <property type="molecule type" value="Genomic_DNA"/>
</dbReference>
<dbReference type="GO" id="GO:0006979">
    <property type="term" value="P:response to oxidative stress"/>
    <property type="evidence" value="ECO:0007669"/>
    <property type="project" value="InterPro"/>
</dbReference>
<dbReference type="GO" id="GO:0016020">
    <property type="term" value="C:membrane"/>
    <property type="evidence" value="ECO:0007669"/>
    <property type="project" value="UniProtKB-SubCell"/>
</dbReference>
<evidence type="ECO:0000256" key="6">
    <source>
        <dbReference type="ARBA" id="ARBA00022692"/>
    </source>
</evidence>
<dbReference type="EC" id="1.6.3.1" evidence="3"/>
<comment type="catalytic activity">
    <reaction evidence="17">
        <text>NADH + O2 + H(+) = H2O2 + NAD(+)</text>
        <dbReference type="Rhea" id="RHEA:11264"/>
        <dbReference type="ChEBI" id="CHEBI:15378"/>
        <dbReference type="ChEBI" id="CHEBI:15379"/>
        <dbReference type="ChEBI" id="CHEBI:16240"/>
        <dbReference type="ChEBI" id="CHEBI:57540"/>
        <dbReference type="ChEBI" id="CHEBI:57945"/>
        <dbReference type="EC" id="1.6.3.1"/>
    </reaction>
</comment>
<dbReference type="Pfam" id="PF08030">
    <property type="entry name" value="NAD_binding_6"/>
    <property type="match status" value="1"/>
</dbReference>
<evidence type="ECO:0000256" key="16">
    <source>
        <dbReference type="ARBA" id="ARBA00023324"/>
    </source>
</evidence>
<dbReference type="Gene3D" id="3.40.50.80">
    <property type="entry name" value="Nucleotide-binding domain of ferredoxin-NADP reductase (FNR) module"/>
    <property type="match status" value="1"/>
</dbReference>
<keyword evidence="12" id="KW-1133">Transmembrane helix</keyword>
<dbReference type="InterPro" id="IPR017938">
    <property type="entry name" value="Riboflavin_synthase-like_b-brl"/>
</dbReference>
<evidence type="ECO:0000256" key="18">
    <source>
        <dbReference type="ARBA" id="ARBA00048762"/>
    </source>
</evidence>
<protein>
    <recommendedName>
        <fullName evidence="3">NAD(P)H oxidase (H2O2-forming)</fullName>
        <ecNumber evidence="3">1.6.3.1</ecNumber>
    </recommendedName>
</protein>
<reference evidence="20" key="1">
    <citation type="journal article" date="2013" name="Genome Biol.">
        <title>Draft genome of the mountain pine beetle, Dendroctonus ponderosae Hopkins, a major forest pest.</title>
        <authorList>
            <person name="Keeling C.I."/>
            <person name="Yuen M.M."/>
            <person name="Liao N.Y."/>
            <person name="Docking T.R."/>
            <person name="Chan S.K."/>
            <person name="Taylor G.A."/>
            <person name="Palmquist D.L."/>
            <person name="Jackman S.D."/>
            <person name="Nguyen A."/>
            <person name="Li M."/>
            <person name="Henderson H."/>
            <person name="Janes J.K."/>
            <person name="Zhao Y."/>
            <person name="Pandoh P."/>
            <person name="Moore R."/>
            <person name="Sperling F.A."/>
            <person name="Huber D.P."/>
            <person name="Birol I."/>
            <person name="Jones S.J."/>
            <person name="Bohlmann J."/>
        </authorList>
    </citation>
    <scope>NUCLEOTIDE SEQUENCE</scope>
</reference>
<keyword evidence="11" id="KW-0521">NADP</keyword>
<dbReference type="InterPro" id="IPR010255">
    <property type="entry name" value="Haem_peroxidase_sf"/>
</dbReference>
<dbReference type="InterPro" id="IPR013121">
    <property type="entry name" value="Fe_red_NAD-bd_6"/>
</dbReference>
<dbReference type="InterPro" id="IPR017927">
    <property type="entry name" value="FAD-bd_FR_type"/>
</dbReference>
<dbReference type="SUPFAM" id="SSF52343">
    <property type="entry name" value="Ferredoxin reductase-like, C-terminal NADP-linked domain"/>
    <property type="match status" value="1"/>
</dbReference>
<dbReference type="InterPro" id="IPR013130">
    <property type="entry name" value="Fe3_Rdtase_TM_dom"/>
</dbReference>
<dbReference type="InterPro" id="IPR013112">
    <property type="entry name" value="FAD-bd_8"/>
</dbReference>
<keyword evidence="9" id="KW-0274">FAD</keyword>
<gene>
    <name evidence="20" type="ORF">YQE_09879</name>
</gene>
<dbReference type="Gene3D" id="1.10.640.10">
    <property type="entry name" value="Haem peroxidase domain superfamily, animal type"/>
    <property type="match status" value="1"/>
</dbReference>
<evidence type="ECO:0000256" key="3">
    <source>
        <dbReference type="ARBA" id="ARBA00012698"/>
    </source>
</evidence>
<evidence type="ECO:0000256" key="12">
    <source>
        <dbReference type="ARBA" id="ARBA00022989"/>
    </source>
</evidence>
<keyword evidence="6" id="KW-0812">Transmembrane</keyword>
<dbReference type="GO" id="GO:0042335">
    <property type="term" value="P:cuticle development"/>
    <property type="evidence" value="ECO:0007669"/>
    <property type="project" value="UniProtKB-ARBA"/>
</dbReference>
<evidence type="ECO:0000313" key="20">
    <source>
        <dbReference type="EMBL" id="ENN73632.1"/>
    </source>
</evidence>
<dbReference type="SFLD" id="SFLDG01169">
    <property type="entry name" value="NADPH_oxidase_subgroup_(NOX)"/>
    <property type="match status" value="1"/>
</dbReference>
<comment type="subcellular location">
    <subcellularLocation>
        <location evidence="1">Membrane</location>
        <topology evidence="1">Multi-pass membrane protein</topology>
    </subcellularLocation>
</comment>
<evidence type="ECO:0000256" key="11">
    <source>
        <dbReference type="ARBA" id="ARBA00022857"/>
    </source>
</evidence>
<dbReference type="GO" id="GO:0046872">
    <property type="term" value="F:metal ion binding"/>
    <property type="evidence" value="ECO:0007669"/>
    <property type="project" value="UniProtKB-KW"/>
</dbReference>
<dbReference type="GO" id="GO:0042742">
    <property type="term" value="P:defense response to bacterium"/>
    <property type="evidence" value="ECO:0007669"/>
    <property type="project" value="UniProtKB-ARBA"/>
</dbReference>
<evidence type="ECO:0000256" key="2">
    <source>
        <dbReference type="ARBA" id="ARBA00005644"/>
    </source>
</evidence>
<keyword evidence="10" id="KW-0106">Calcium</keyword>
<dbReference type="PRINTS" id="PR00457">
    <property type="entry name" value="ANPEROXIDASE"/>
</dbReference>
<evidence type="ECO:0000256" key="13">
    <source>
        <dbReference type="ARBA" id="ARBA00023002"/>
    </source>
</evidence>
<dbReference type="PROSITE" id="PS50292">
    <property type="entry name" value="PEROXIDASE_3"/>
    <property type="match status" value="1"/>
</dbReference>
<dbReference type="AlphaFoldDB" id="N6U4Z3"/>
<evidence type="ECO:0000256" key="7">
    <source>
        <dbReference type="ARBA" id="ARBA00022723"/>
    </source>
</evidence>
<dbReference type="GO" id="GO:0016175">
    <property type="term" value="F:superoxide-generating NAD(P)H oxidase activity"/>
    <property type="evidence" value="ECO:0007669"/>
    <property type="project" value="UniProtKB-ARBA"/>
</dbReference>
<name>N6U4Z3_DENPD</name>
<keyword evidence="13" id="KW-0560">Oxidoreductase</keyword>
<evidence type="ECO:0000256" key="14">
    <source>
        <dbReference type="ARBA" id="ARBA00023136"/>
    </source>
</evidence>
<evidence type="ECO:0000256" key="17">
    <source>
        <dbReference type="ARBA" id="ARBA00047455"/>
    </source>
</evidence>